<gene>
    <name evidence="12" type="ORF">SNE40_001284</name>
</gene>
<name>A0AAN8KJ06_PATCE</name>
<dbReference type="GO" id="GO:0005524">
    <property type="term" value="F:ATP binding"/>
    <property type="evidence" value="ECO:0007669"/>
    <property type="project" value="UniProtKB-KW"/>
</dbReference>
<comment type="catalytic activity">
    <reaction evidence="9">
        <text>L-threonyl-[protein] + ATP = O-phospho-L-threonyl-[protein] + ADP + H(+)</text>
        <dbReference type="Rhea" id="RHEA:46608"/>
        <dbReference type="Rhea" id="RHEA-COMP:11060"/>
        <dbReference type="Rhea" id="RHEA-COMP:11605"/>
        <dbReference type="ChEBI" id="CHEBI:15378"/>
        <dbReference type="ChEBI" id="CHEBI:30013"/>
        <dbReference type="ChEBI" id="CHEBI:30616"/>
        <dbReference type="ChEBI" id="CHEBI:61977"/>
        <dbReference type="ChEBI" id="CHEBI:456216"/>
        <dbReference type="EC" id="2.7.11.1"/>
    </reaction>
</comment>
<evidence type="ECO:0000256" key="9">
    <source>
        <dbReference type="ARBA" id="ARBA00047899"/>
    </source>
</evidence>
<dbReference type="GO" id="GO:0005737">
    <property type="term" value="C:cytoplasm"/>
    <property type="evidence" value="ECO:0007669"/>
    <property type="project" value="TreeGrafter"/>
</dbReference>
<dbReference type="InterPro" id="IPR003591">
    <property type="entry name" value="Leu-rich_rpt_typical-subtyp"/>
</dbReference>
<dbReference type="PROSITE" id="PS51450">
    <property type="entry name" value="LRR"/>
    <property type="match status" value="2"/>
</dbReference>
<dbReference type="Gene3D" id="3.40.50.300">
    <property type="entry name" value="P-loop containing nucleotide triphosphate hydrolases"/>
    <property type="match status" value="1"/>
</dbReference>
<evidence type="ECO:0000313" key="12">
    <source>
        <dbReference type="EMBL" id="KAK6195968.1"/>
    </source>
</evidence>
<keyword evidence="7" id="KW-0418">Kinase</keyword>
<evidence type="ECO:0000256" key="3">
    <source>
        <dbReference type="ARBA" id="ARBA00022614"/>
    </source>
</evidence>
<dbReference type="SMART" id="SM00364">
    <property type="entry name" value="LRR_BAC"/>
    <property type="match status" value="6"/>
</dbReference>
<feature type="domain" description="Roc" evidence="11">
    <location>
        <begin position="353"/>
        <end position="578"/>
    </location>
</feature>
<evidence type="ECO:0000259" key="11">
    <source>
        <dbReference type="PROSITE" id="PS51424"/>
    </source>
</evidence>
<keyword evidence="13" id="KW-1185">Reference proteome</keyword>
<dbReference type="InterPro" id="IPR001611">
    <property type="entry name" value="Leu-rich_rpt"/>
</dbReference>
<evidence type="ECO:0000256" key="8">
    <source>
        <dbReference type="ARBA" id="ARBA00022840"/>
    </source>
</evidence>
<dbReference type="InterPro" id="IPR020859">
    <property type="entry name" value="ROC"/>
</dbReference>
<dbReference type="AlphaFoldDB" id="A0AAN8KJ06"/>
<dbReference type="GO" id="GO:0009966">
    <property type="term" value="P:regulation of signal transduction"/>
    <property type="evidence" value="ECO:0007669"/>
    <property type="project" value="UniProtKB-ARBA"/>
</dbReference>
<dbReference type="Pfam" id="PF16095">
    <property type="entry name" value="COR-A"/>
    <property type="match status" value="1"/>
</dbReference>
<dbReference type="Pfam" id="PF13855">
    <property type="entry name" value="LRR_8"/>
    <property type="match status" value="2"/>
</dbReference>
<sequence length="1046" mass="120712">MTHVKHRKKHKIASKQIVVEPCLEPYHGPYGAHPLTHVGYLEGRHLHPRRLPTPNGQRTVSLRLLDTSKETIDNVQQLTETLRRLQLGGLKLQKVPETLVARLSNLKKLDLGENELGDSSFPETMTDLEALIEIRLNDNKLTRFPACLKKLKNLLRLDMSNNRLESVVGLDKLRKVQVLVLDNNKLTSIIKEISNLKRLEILRCSDNNIKELTQEIRNLQALVDIDVSNNKLTVLNAELFMLPKLEFLNASHNNISKIPSFNIKPHQKHWISCLDISENNLTKFPGHLMLMSHQLDVSSNKIKVLSWNVIKKLDTEVDQELDLGGNPLIYPPAAVCENGLRSVTQFFQESQVDAKVYQGIKILVLGSHRSGKSSLVHSLVDQQARLVREIDEESAVIGVYETSFDYDLVDGRPNKSLQLCVWDFCGHPLYSYPHYVFFEQSAITILTFNMATYKEELFYEMVGSWFDWMIAKNNKLVVLLVATHSDLVPQEQIKVICDSVCSQLTQHMEKGKKMIEQKIRKIEQHSYISPTLSEQLKSYMFLLRSKFTVQTNIIITSSAKYKGFDVLTKAIETLSNDVKLFPNVMRVIPTFWVQVETYIEEKGIAMAVPVMKWHEYRDEVVGKFGMKHLLNDLTEYLHETGKVIWFSKVQGLKDYVILRPAWLFDVLKLVYRHDAEDTLIYTQDDNFKTVGISQVKFDRMKRDYVTEGILDREFFKGMLLPQLSTTNINLGSQIEKVMNLLLEAFQVGYQVTKRPKDTFITFSLDQDKLEEDRENEKSKKYVQYLIPWIRKTSEPSDMIEKWESISTRRGVVIRYVFPRYLPLGVFELMCTRAHGEQFNLKFLAHWYGGVHAVHRQQTIRLVMRCLQEEDDSTVIKFDLRDDTEGEDEVPAATMWTLLLPLLTEFDSLLKNFTGIWVEKFVECPQCHKPSFPGEWTTPKETQALPTKLCDLCGEKVDTALLVQPKTKNKDDVLLSIRNKKARYRRPAVTTDMQVEENISKIRPKSRKSNDISTPVGELDPVDVSFRRKSRKSIISTRGYSFSDKEI</sequence>
<dbReference type="PROSITE" id="PS51424">
    <property type="entry name" value="ROC"/>
    <property type="match status" value="1"/>
</dbReference>
<dbReference type="Gene3D" id="3.80.10.10">
    <property type="entry name" value="Ribonuclease Inhibitor"/>
    <property type="match status" value="1"/>
</dbReference>
<organism evidence="12 13">
    <name type="scientific">Patella caerulea</name>
    <name type="common">Rayed Mediterranean limpet</name>
    <dbReference type="NCBI Taxonomy" id="87958"/>
    <lineage>
        <taxon>Eukaryota</taxon>
        <taxon>Metazoa</taxon>
        <taxon>Spiralia</taxon>
        <taxon>Lophotrochozoa</taxon>
        <taxon>Mollusca</taxon>
        <taxon>Gastropoda</taxon>
        <taxon>Patellogastropoda</taxon>
        <taxon>Patelloidea</taxon>
        <taxon>Patellidae</taxon>
        <taxon>Patella</taxon>
    </lineage>
</organism>
<reference evidence="12 13" key="1">
    <citation type="submission" date="2024-01" db="EMBL/GenBank/DDBJ databases">
        <title>The genome of the rayed Mediterranean limpet Patella caerulea (Linnaeus, 1758).</title>
        <authorList>
            <person name="Anh-Thu Weber A."/>
            <person name="Halstead-Nussloch G."/>
        </authorList>
    </citation>
    <scope>NUCLEOTIDE SEQUENCE [LARGE SCALE GENOMIC DNA]</scope>
    <source>
        <strain evidence="12">AATW-2023a</strain>
        <tissue evidence="12">Whole specimen</tissue>
    </source>
</reference>
<dbReference type="Proteomes" id="UP001347796">
    <property type="component" value="Unassembled WGS sequence"/>
</dbReference>
<keyword evidence="5" id="KW-0677">Repeat</keyword>
<protein>
    <recommendedName>
        <fullName evidence="1">non-specific serine/threonine protein kinase</fullName>
        <ecNumber evidence="1">2.7.11.1</ecNumber>
    </recommendedName>
</protein>
<dbReference type="Gene3D" id="1.10.10.10">
    <property type="entry name" value="Winged helix-like DNA-binding domain superfamily/Winged helix DNA-binding domain"/>
    <property type="match status" value="1"/>
</dbReference>
<dbReference type="SMART" id="SM00369">
    <property type="entry name" value="LRR_TYP"/>
    <property type="match status" value="5"/>
</dbReference>
<dbReference type="GO" id="GO:0004674">
    <property type="term" value="F:protein serine/threonine kinase activity"/>
    <property type="evidence" value="ECO:0007669"/>
    <property type="project" value="UniProtKB-KW"/>
</dbReference>
<evidence type="ECO:0000256" key="2">
    <source>
        <dbReference type="ARBA" id="ARBA00022527"/>
    </source>
</evidence>
<comment type="caution">
    <text evidence="12">The sequence shown here is derived from an EMBL/GenBank/DDBJ whole genome shotgun (WGS) entry which is preliminary data.</text>
</comment>
<keyword evidence="8" id="KW-0067">ATP-binding</keyword>
<evidence type="ECO:0000256" key="10">
    <source>
        <dbReference type="ARBA" id="ARBA00048679"/>
    </source>
</evidence>
<dbReference type="InterPro" id="IPR050216">
    <property type="entry name" value="LRR_domain-containing"/>
</dbReference>
<keyword evidence="6" id="KW-0547">Nucleotide-binding</keyword>
<dbReference type="EMBL" id="JAZGQO010000001">
    <property type="protein sequence ID" value="KAK6195968.1"/>
    <property type="molecule type" value="Genomic_DNA"/>
</dbReference>
<evidence type="ECO:0000256" key="5">
    <source>
        <dbReference type="ARBA" id="ARBA00022737"/>
    </source>
</evidence>
<keyword evidence="2" id="KW-0723">Serine/threonine-protein kinase</keyword>
<dbReference type="InterPro" id="IPR027417">
    <property type="entry name" value="P-loop_NTPase"/>
</dbReference>
<keyword evidence="3" id="KW-0433">Leucine-rich repeat</keyword>
<comment type="catalytic activity">
    <reaction evidence="10">
        <text>L-seryl-[protein] + ATP = O-phospho-L-seryl-[protein] + ADP + H(+)</text>
        <dbReference type="Rhea" id="RHEA:17989"/>
        <dbReference type="Rhea" id="RHEA-COMP:9863"/>
        <dbReference type="Rhea" id="RHEA-COMP:11604"/>
        <dbReference type="ChEBI" id="CHEBI:15378"/>
        <dbReference type="ChEBI" id="CHEBI:29999"/>
        <dbReference type="ChEBI" id="CHEBI:30616"/>
        <dbReference type="ChEBI" id="CHEBI:83421"/>
        <dbReference type="ChEBI" id="CHEBI:456216"/>
        <dbReference type="EC" id="2.7.11.1"/>
    </reaction>
</comment>
<evidence type="ECO:0000313" key="13">
    <source>
        <dbReference type="Proteomes" id="UP001347796"/>
    </source>
</evidence>
<dbReference type="SMART" id="SM00365">
    <property type="entry name" value="LRR_SD22"/>
    <property type="match status" value="5"/>
</dbReference>
<evidence type="ECO:0000256" key="6">
    <source>
        <dbReference type="ARBA" id="ARBA00022741"/>
    </source>
</evidence>
<evidence type="ECO:0000256" key="7">
    <source>
        <dbReference type="ARBA" id="ARBA00022777"/>
    </source>
</evidence>
<evidence type="ECO:0000256" key="1">
    <source>
        <dbReference type="ARBA" id="ARBA00012513"/>
    </source>
</evidence>
<keyword evidence="4" id="KW-0808">Transferase</keyword>
<dbReference type="SUPFAM" id="SSF52540">
    <property type="entry name" value="P-loop containing nucleoside triphosphate hydrolases"/>
    <property type="match status" value="1"/>
</dbReference>
<dbReference type="SUPFAM" id="SSF52058">
    <property type="entry name" value="L domain-like"/>
    <property type="match status" value="1"/>
</dbReference>
<dbReference type="PANTHER" id="PTHR48051:SF1">
    <property type="entry name" value="RAS SUPPRESSOR PROTEIN 1"/>
    <property type="match status" value="1"/>
</dbReference>
<dbReference type="Pfam" id="PF08477">
    <property type="entry name" value="Roc"/>
    <property type="match status" value="1"/>
</dbReference>
<dbReference type="InterPro" id="IPR036388">
    <property type="entry name" value="WH-like_DNA-bd_sf"/>
</dbReference>
<dbReference type="InterPro" id="IPR032675">
    <property type="entry name" value="LRR_dom_sf"/>
</dbReference>
<dbReference type="EC" id="2.7.11.1" evidence="1"/>
<evidence type="ECO:0000256" key="4">
    <source>
        <dbReference type="ARBA" id="ARBA00022679"/>
    </source>
</evidence>
<accession>A0AAN8KJ06</accession>
<dbReference type="PANTHER" id="PTHR48051">
    <property type="match status" value="1"/>
</dbReference>
<proteinExistence type="predicted"/>
<dbReference type="InterPro" id="IPR032171">
    <property type="entry name" value="COR-A"/>
</dbReference>